<keyword evidence="2" id="KW-1185">Reference proteome</keyword>
<reference evidence="1 2" key="1">
    <citation type="submission" date="2019-05" db="EMBL/GenBank/DDBJ databases">
        <title>Another draft genome of Portunus trituberculatus and its Hox gene families provides insights of decapod evolution.</title>
        <authorList>
            <person name="Jeong J.-H."/>
            <person name="Song I."/>
            <person name="Kim S."/>
            <person name="Choi T."/>
            <person name="Kim D."/>
            <person name="Ryu S."/>
            <person name="Kim W."/>
        </authorList>
    </citation>
    <scope>NUCLEOTIDE SEQUENCE [LARGE SCALE GENOMIC DNA]</scope>
    <source>
        <tissue evidence="1">Muscle</tissue>
    </source>
</reference>
<gene>
    <name evidence="1" type="ORF">E2C01_005616</name>
</gene>
<evidence type="ECO:0000313" key="2">
    <source>
        <dbReference type="Proteomes" id="UP000324222"/>
    </source>
</evidence>
<accession>A0A5B7CVJ8</accession>
<sequence>MVGYLTLFSLDTSGCIACLVTALLAHHNKSGYLTEVALPLPGHSGCSPTYLSLLSLRTRPVGPVFPHTGRLRGLTQARQLHTTSHRALHYSPLNTSCLPP</sequence>
<name>A0A5B7CVJ8_PORTR</name>
<comment type="caution">
    <text evidence="1">The sequence shown here is derived from an EMBL/GenBank/DDBJ whole genome shotgun (WGS) entry which is preliminary data.</text>
</comment>
<evidence type="ECO:0000313" key="1">
    <source>
        <dbReference type="EMBL" id="MPC12901.1"/>
    </source>
</evidence>
<dbReference type="Proteomes" id="UP000324222">
    <property type="component" value="Unassembled WGS sequence"/>
</dbReference>
<dbReference type="EMBL" id="VSRR010000245">
    <property type="protein sequence ID" value="MPC12901.1"/>
    <property type="molecule type" value="Genomic_DNA"/>
</dbReference>
<organism evidence="1 2">
    <name type="scientific">Portunus trituberculatus</name>
    <name type="common">Swimming crab</name>
    <name type="synonym">Neptunus trituberculatus</name>
    <dbReference type="NCBI Taxonomy" id="210409"/>
    <lineage>
        <taxon>Eukaryota</taxon>
        <taxon>Metazoa</taxon>
        <taxon>Ecdysozoa</taxon>
        <taxon>Arthropoda</taxon>
        <taxon>Crustacea</taxon>
        <taxon>Multicrustacea</taxon>
        <taxon>Malacostraca</taxon>
        <taxon>Eumalacostraca</taxon>
        <taxon>Eucarida</taxon>
        <taxon>Decapoda</taxon>
        <taxon>Pleocyemata</taxon>
        <taxon>Brachyura</taxon>
        <taxon>Eubrachyura</taxon>
        <taxon>Portunoidea</taxon>
        <taxon>Portunidae</taxon>
        <taxon>Portuninae</taxon>
        <taxon>Portunus</taxon>
    </lineage>
</organism>
<proteinExistence type="predicted"/>
<dbReference type="AlphaFoldDB" id="A0A5B7CVJ8"/>
<protein>
    <submittedName>
        <fullName evidence="1">Uncharacterized protein</fullName>
    </submittedName>
</protein>